<dbReference type="RefSeq" id="WP_109839532.1">
    <property type="nucleotide sequence ID" value="NZ_QGKM01000083.1"/>
</dbReference>
<accession>A0A317C8W7</accession>
<proteinExistence type="predicted"/>
<dbReference type="PANTHER" id="PTHR43885">
    <property type="entry name" value="HALOACID DEHALOGENASE-LIKE HYDROLASE"/>
    <property type="match status" value="1"/>
</dbReference>
<dbReference type="EMBL" id="QGKM01000083">
    <property type="protein sequence ID" value="PWQ92572.1"/>
    <property type="molecule type" value="Genomic_DNA"/>
</dbReference>
<dbReference type="SFLD" id="SFLDG01129">
    <property type="entry name" value="C1.5:_HAD__Beta-PGM__Phosphata"/>
    <property type="match status" value="1"/>
</dbReference>
<name>A0A317C8W7_9GAMM</name>
<dbReference type="OrthoDB" id="5623813at2"/>
<evidence type="ECO:0000313" key="1">
    <source>
        <dbReference type="EMBL" id="PWQ92572.1"/>
    </source>
</evidence>
<dbReference type="InterPro" id="IPR041492">
    <property type="entry name" value="HAD_2"/>
</dbReference>
<organism evidence="1 2">
    <name type="scientific">Leucothrix pacifica</name>
    <dbReference type="NCBI Taxonomy" id="1247513"/>
    <lineage>
        <taxon>Bacteria</taxon>
        <taxon>Pseudomonadati</taxon>
        <taxon>Pseudomonadota</taxon>
        <taxon>Gammaproteobacteria</taxon>
        <taxon>Thiotrichales</taxon>
        <taxon>Thiotrichaceae</taxon>
        <taxon>Leucothrix</taxon>
    </lineage>
</organism>
<dbReference type="Gene3D" id="1.10.260.80">
    <property type="match status" value="1"/>
</dbReference>
<keyword evidence="2" id="KW-1185">Reference proteome</keyword>
<dbReference type="Pfam" id="PF13419">
    <property type="entry name" value="HAD_2"/>
    <property type="match status" value="1"/>
</dbReference>
<comment type="caution">
    <text evidence="1">The sequence shown here is derived from an EMBL/GenBank/DDBJ whole genome shotgun (WGS) entry which is preliminary data.</text>
</comment>
<reference evidence="1 2" key="1">
    <citation type="submission" date="2018-05" db="EMBL/GenBank/DDBJ databases">
        <title>Leucothrix arctica sp. nov., isolated from Arctic seawater.</title>
        <authorList>
            <person name="Choi A."/>
            <person name="Baek K."/>
        </authorList>
    </citation>
    <scope>NUCLEOTIDE SEQUENCE [LARGE SCALE GENOMIC DNA]</scope>
    <source>
        <strain evidence="1 2">JCM 18388</strain>
    </source>
</reference>
<keyword evidence="1" id="KW-0378">Hydrolase</keyword>
<sequence>MITTSARHDILSRKHWIFDMDGTLTIAKHDFDGIRRELGLPEGLPILESIAKLPDDEAAVINQRLDEIELAVAESSEPAEGAASLLENMLQQGKKVAILTRNNAINIEVTLKAAGLSEFFHKDNLLSRECAPPKPAPDGIHQLLDVWQGSINDAVMVGDSIHDLDAGRNAKTATVYYDTKGQFIHKEQADLCIRHLSELIG</sequence>
<dbReference type="InterPro" id="IPR023214">
    <property type="entry name" value="HAD_sf"/>
</dbReference>
<dbReference type="InterPro" id="IPR036412">
    <property type="entry name" value="HAD-like_sf"/>
</dbReference>
<dbReference type="SUPFAM" id="SSF56784">
    <property type="entry name" value="HAD-like"/>
    <property type="match status" value="1"/>
</dbReference>
<dbReference type="Gene3D" id="3.40.50.1000">
    <property type="entry name" value="HAD superfamily/HAD-like"/>
    <property type="match status" value="1"/>
</dbReference>
<dbReference type="SFLD" id="SFLDS00003">
    <property type="entry name" value="Haloacid_Dehalogenase"/>
    <property type="match status" value="1"/>
</dbReference>
<dbReference type="AlphaFoldDB" id="A0A317C8W7"/>
<dbReference type="PANTHER" id="PTHR43885:SF1">
    <property type="entry name" value="SUPERFAMILY HYDROLASE, PUTATIVE (AFU_ORTHOLOGUE AFUA_4G13290)-RELATED"/>
    <property type="match status" value="1"/>
</dbReference>
<evidence type="ECO:0000313" key="2">
    <source>
        <dbReference type="Proteomes" id="UP000245539"/>
    </source>
</evidence>
<dbReference type="Proteomes" id="UP000245539">
    <property type="component" value="Unassembled WGS sequence"/>
</dbReference>
<protein>
    <submittedName>
        <fullName evidence="1">HAD family hydrolase</fullName>
    </submittedName>
</protein>
<gene>
    <name evidence="1" type="ORF">DKW60_20515</name>
</gene>
<dbReference type="GO" id="GO:0016787">
    <property type="term" value="F:hydrolase activity"/>
    <property type="evidence" value="ECO:0007669"/>
    <property type="project" value="UniProtKB-KW"/>
</dbReference>